<dbReference type="InterPro" id="IPR036388">
    <property type="entry name" value="WH-like_DNA-bd_sf"/>
</dbReference>
<dbReference type="EMBL" id="CP129675">
    <property type="protein sequence ID" value="XDS46308.1"/>
    <property type="molecule type" value="Genomic_DNA"/>
</dbReference>
<dbReference type="EMBL" id="CP129683">
    <property type="protein sequence ID" value="XDS50137.1"/>
    <property type="molecule type" value="Genomic_DNA"/>
</dbReference>
<evidence type="ECO:0000259" key="1">
    <source>
        <dbReference type="PROSITE" id="PS50995"/>
    </source>
</evidence>
<dbReference type="InterPro" id="IPR000835">
    <property type="entry name" value="HTH_MarR-typ"/>
</dbReference>
<dbReference type="SUPFAM" id="SSF46785">
    <property type="entry name" value="Winged helix' DNA-binding domain"/>
    <property type="match status" value="1"/>
</dbReference>
<accession>A0AB39ULN9</accession>
<dbReference type="InterPro" id="IPR036390">
    <property type="entry name" value="WH_DNA-bd_sf"/>
</dbReference>
<dbReference type="InterPro" id="IPR039422">
    <property type="entry name" value="MarR/SlyA-like"/>
</dbReference>
<protein>
    <submittedName>
        <fullName evidence="4">MarR family winged helix-turn-helix transcriptional regulator</fullName>
    </submittedName>
</protein>
<gene>
    <name evidence="4" type="ORF">QN062_06970</name>
    <name evidence="3" type="ORF">QN216_01175</name>
    <name evidence="2" type="ORF">QN217_09280</name>
</gene>
<dbReference type="RefSeq" id="WP_369341109.1">
    <property type="nucleotide sequence ID" value="NZ_CP129675.1"/>
</dbReference>
<dbReference type="EMBL" id="CP129682">
    <property type="protein sequence ID" value="XDS48913.1"/>
    <property type="molecule type" value="Genomic_DNA"/>
</dbReference>
<dbReference type="PANTHER" id="PTHR33164">
    <property type="entry name" value="TRANSCRIPTIONAL REGULATOR, MARR FAMILY"/>
    <property type="match status" value="1"/>
</dbReference>
<feature type="domain" description="HTH marR-type" evidence="1">
    <location>
        <begin position="7"/>
        <end position="148"/>
    </location>
</feature>
<evidence type="ECO:0000313" key="3">
    <source>
        <dbReference type="EMBL" id="XDS48913.1"/>
    </source>
</evidence>
<dbReference type="AlphaFoldDB" id="A0AB39ULN9"/>
<dbReference type="KEGG" id="bfk:QN062_06970"/>
<dbReference type="PROSITE" id="PS50995">
    <property type="entry name" value="HTH_MARR_2"/>
    <property type="match status" value="1"/>
</dbReference>
<evidence type="ECO:0000313" key="2">
    <source>
        <dbReference type="EMBL" id="XDS46308.1"/>
    </source>
</evidence>
<dbReference type="PANTHER" id="PTHR33164:SF99">
    <property type="entry name" value="MARR FAMILY REGULATORY PROTEIN"/>
    <property type="match status" value="1"/>
</dbReference>
<sequence length="155" mass="17034">MEHTELEPSMIRELIDACWKTRRITDLMPSLPPGMRPRHISILDAISIIGAGGPVRIGAVGEFLDVSMPGVTRMVNELTRMGYVSKSVSSTDGRGVNVVLTAKGEKCRSTYTDEYWSRIGRSIGEGISAQDCASTVSTIRELFEAVSKDSDRRNE</sequence>
<dbReference type="Pfam" id="PF12802">
    <property type="entry name" value="MarR_2"/>
    <property type="match status" value="1"/>
</dbReference>
<evidence type="ECO:0000313" key="4">
    <source>
        <dbReference type="EMBL" id="XDS50137.1"/>
    </source>
</evidence>
<proteinExistence type="predicted"/>
<dbReference type="GO" id="GO:0006950">
    <property type="term" value="P:response to stress"/>
    <property type="evidence" value="ECO:0007669"/>
    <property type="project" value="TreeGrafter"/>
</dbReference>
<reference evidence="4" key="1">
    <citation type="submission" date="2023-07" db="EMBL/GenBank/DDBJ databases">
        <title>Bifidobacterium aquikefiriaerophilum sp. nov. and Bifidobacterium eccum sp. nov., isolated from water kefir.</title>
        <authorList>
            <person name="Breselge S."/>
            <person name="Bellassi P."/>
            <person name="Barcenilla C."/>
            <person name="Alvarez-Ordonez A."/>
            <person name="Morelli L."/>
            <person name="Cotter P.D."/>
        </authorList>
    </citation>
    <scope>NUCLEOTIDE SEQUENCE</scope>
    <source>
        <strain evidence="4">WK012_4_13</strain>
        <strain evidence="3">WK013_4_14</strain>
        <strain evidence="2">WK048_4_13</strain>
    </source>
</reference>
<dbReference type="GO" id="GO:0003700">
    <property type="term" value="F:DNA-binding transcription factor activity"/>
    <property type="evidence" value="ECO:0007669"/>
    <property type="project" value="InterPro"/>
</dbReference>
<name>A0AB39ULN9_9BIFI</name>
<organism evidence="4">
    <name type="scientific">Bifidobacterium fermentum</name>
    <dbReference type="NCBI Taxonomy" id="3059035"/>
    <lineage>
        <taxon>Bacteria</taxon>
        <taxon>Bacillati</taxon>
        <taxon>Actinomycetota</taxon>
        <taxon>Actinomycetes</taxon>
        <taxon>Bifidobacteriales</taxon>
        <taxon>Bifidobacteriaceae</taxon>
        <taxon>Bifidobacterium</taxon>
    </lineage>
</organism>
<dbReference type="Gene3D" id="1.10.10.10">
    <property type="entry name" value="Winged helix-like DNA-binding domain superfamily/Winged helix DNA-binding domain"/>
    <property type="match status" value="1"/>
</dbReference>